<accession>A0ABS1EPB4</accession>
<dbReference type="Pfam" id="PF12650">
    <property type="entry name" value="DUF3784"/>
    <property type="match status" value="1"/>
</dbReference>
<feature type="transmembrane region" description="Helical" evidence="1">
    <location>
        <begin position="6"/>
        <end position="30"/>
    </location>
</feature>
<organism evidence="2 3">
    <name type="scientific">Clostridium yunnanense</name>
    <dbReference type="NCBI Taxonomy" id="2800325"/>
    <lineage>
        <taxon>Bacteria</taxon>
        <taxon>Bacillati</taxon>
        <taxon>Bacillota</taxon>
        <taxon>Clostridia</taxon>
        <taxon>Eubacteriales</taxon>
        <taxon>Clostridiaceae</taxon>
        <taxon>Clostridium</taxon>
    </lineage>
</organism>
<evidence type="ECO:0000256" key="1">
    <source>
        <dbReference type="SAM" id="Phobius"/>
    </source>
</evidence>
<keyword evidence="1" id="KW-0812">Transmembrane</keyword>
<proteinExistence type="predicted"/>
<feature type="transmembrane region" description="Helical" evidence="1">
    <location>
        <begin position="51"/>
        <end position="70"/>
    </location>
</feature>
<keyword evidence="1" id="KW-0472">Membrane</keyword>
<protein>
    <submittedName>
        <fullName evidence="2">DUF3784 domain-containing protein</fullName>
    </submittedName>
</protein>
<keyword evidence="1" id="KW-1133">Transmembrane helix</keyword>
<keyword evidence="3" id="KW-1185">Reference proteome</keyword>
<gene>
    <name evidence="2" type="ORF">JHL18_11060</name>
</gene>
<comment type="caution">
    <text evidence="2">The sequence shown here is derived from an EMBL/GenBank/DDBJ whole genome shotgun (WGS) entry which is preliminary data.</text>
</comment>
<feature type="transmembrane region" description="Helical" evidence="1">
    <location>
        <begin position="76"/>
        <end position="98"/>
    </location>
</feature>
<evidence type="ECO:0000313" key="3">
    <source>
        <dbReference type="Proteomes" id="UP000596739"/>
    </source>
</evidence>
<name>A0ABS1EPB4_9CLOT</name>
<sequence length="118" mass="13090">MVIGFILITIFLAISIALINGKLSFLVIGYNTIDEVDKTNHDEKKLCKNAGLELLSLDLVLIIVMILLNTDYGNSHAVAIDLIATIVIVVLTVGNIILTQKNKKIYFKNKFKTKKTKS</sequence>
<reference evidence="3" key="1">
    <citation type="submission" date="2021-01" db="EMBL/GenBank/DDBJ databases">
        <title>Genome public.</title>
        <authorList>
            <person name="Liu C."/>
            <person name="Sun Q."/>
        </authorList>
    </citation>
    <scope>NUCLEOTIDE SEQUENCE [LARGE SCALE GENOMIC DNA]</scope>
    <source>
        <strain evidence="3">YIM B02505</strain>
    </source>
</reference>
<dbReference type="EMBL" id="JAENHN010000032">
    <property type="protein sequence ID" value="MBK1811169.1"/>
    <property type="molecule type" value="Genomic_DNA"/>
</dbReference>
<evidence type="ECO:0000313" key="2">
    <source>
        <dbReference type="EMBL" id="MBK1811169.1"/>
    </source>
</evidence>
<dbReference type="Proteomes" id="UP000596739">
    <property type="component" value="Unassembled WGS sequence"/>
</dbReference>
<dbReference type="RefSeq" id="WP_200269106.1">
    <property type="nucleotide sequence ID" value="NZ_JAENHN010000032.1"/>
</dbReference>
<dbReference type="InterPro" id="IPR017259">
    <property type="entry name" value="UCP037672"/>
</dbReference>